<dbReference type="Pfam" id="PF12099">
    <property type="entry name" value="DUF3575"/>
    <property type="match status" value="1"/>
</dbReference>
<dbReference type="InterPro" id="IPR021958">
    <property type="entry name" value="DUF3575"/>
</dbReference>
<comment type="caution">
    <text evidence="1">The sequence shown here is derived from an EMBL/GenBank/DDBJ whole genome shotgun (WGS) entry which is preliminary data.</text>
</comment>
<dbReference type="AlphaFoldDB" id="A0A495WGH9"/>
<proteinExistence type="predicted"/>
<accession>A0A495WGH9</accession>
<reference evidence="1 2" key="1">
    <citation type="submission" date="2018-10" db="EMBL/GenBank/DDBJ databases">
        <title>Genomic Encyclopedia of Archaeal and Bacterial Type Strains, Phase II (KMG-II): from individual species to whole genera.</title>
        <authorList>
            <person name="Goeker M."/>
        </authorList>
    </citation>
    <scope>NUCLEOTIDE SEQUENCE [LARGE SCALE GENOMIC DNA]</scope>
    <source>
        <strain evidence="1 2">NSB1</strain>
    </source>
</reference>
<protein>
    <submittedName>
        <fullName evidence="1">OmpA family protein</fullName>
    </submittedName>
</protein>
<dbReference type="Gene3D" id="3.30.1330.60">
    <property type="entry name" value="OmpA-like domain"/>
    <property type="match status" value="1"/>
</dbReference>
<dbReference type="EMBL" id="RBXN01000002">
    <property type="protein sequence ID" value="RKT59885.1"/>
    <property type="molecule type" value="Genomic_DNA"/>
</dbReference>
<dbReference type="OrthoDB" id="1098367at2"/>
<sequence>MRIKNIVYILILLFIPVQISQGQDREKGKNVPFCSDTAILFRFVPKQLMFYSPYNGNEKAISQAMKLLRMHRKAIVSGDAVIRIQGFCQSYPTEKENMAAAKNRSNQVKSYFITHLGMKEAYYRTSNKAVPYKGMRDIVALVDVEYLNVPSVAQNSIPEVEEKSDTVYSRKISTQLDTIPFEAVIEFDTIFKKELEGIPEVESVSIMNRESKYSHRNIPLSIKTNLLYDVLLMPSLELEYRFNKHWSVNLEGTMAWWHKDTKHKYYQLAQISPEVRYWFKSEGTRKGHYFGLFIGGGWYDLENGNRGYKGEGEYAGISYGYMFPIGKYFALEAGIGAGFLHANSEDYLPIDEHYVYQQSIRTNYFGPLKLKLAFVWNIGCWMERKGGRR</sequence>
<evidence type="ECO:0000313" key="1">
    <source>
        <dbReference type="EMBL" id="RKT59885.1"/>
    </source>
</evidence>
<keyword evidence="2" id="KW-1185">Reference proteome</keyword>
<gene>
    <name evidence="1" type="ORF">BC742_0808</name>
</gene>
<name>A0A495WGH9_9BACT</name>
<dbReference type="InterPro" id="IPR036737">
    <property type="entry name" value="OmpA-like_sf"/>
</dbReference>
<organism evidence="1 2">
    <name type="scientific">Coprobacter fastidiosus NSB1 = JCM 33896</name>
    <dbReference type="NCBI Taxonomy" id="1349822"/>
    <lineage>
        <taxon>Bacteria</taxon>
        <taxon>Pseudomonadati</taxon>
        <taxon>Bacteroidota</taxon>
        <taxon>Bacteroidia</taxon>
        <taxon>Bacteroidales</taxon>
        <taxon>Barnesiellaceae</taxon>
        <taxon>Coprobacter</taxon>
    </lineage>
</organism>
<evidence type="ECO:0000313" key="2">
    <source>
        <dbReference type="Proteomes" id="UP000269493"/>
    </source>
</evidence>
<dbReference type="Proteomes" id="UP000269493">
    <property type="component" value="Unassembled WGS sequence"/>
</dbReference>
<dbReference type="RefSeq" id="WP_022601688.1">
    <property type="nucleotide sequence ID" value="NZ_KI440808.1"/>
</dbReference>